<protein>
    <recommendedName>
        <fullName evidence="1">DUF4216 domain-containing protein</fullName>
    </recommendedName>
</protein>
<dbReference type="AlphaFoldDB" id="A0A498HSI6"/>
<dbReference type="PANTHER" id="PTHR48258:SF15">
    <property type="entry name" value="OS02G0543900 PROTEIN"/>
    <property type="match status" value="1"/>
</dbReference>
<evidence type="ECO:0000313" key="2">
    <source>
        <dbReference type="EMBL" id="RXH71843.1"/>
    </source>
</evidence>
<accession>A0A498HSI6</accession>
<dbReference type="Pfam" id="PF13952">
    <property type="entry name" value="DUF4216"/>
    <property type="match status" value="1"/>
</dbReference>
<dbReference type="EMBL" id="RDQH01000342">
    <property type="protein sequence ID" value="RXH71843.1"/>
    <property type="molecule type" value="Genomic_DNA"/>
</dbReference>
<keyword evidence="3" id="KW-1185">Reference proteome</keyword>
<organism evidence="2 3">
    <name type="scientific">Malus domestica</name>
    <name type="common">Apple</name>
    <name type="synonym">Pyrus malus</name>
    <dbReference type="NCBI Taxonomy" id="3750"/>
    <lineage>
        <taxon>Eukaryota</taxon>
        <taxon>Viridiplantae</taxon>
        <taxon>Streptophyta</taxon>
        <taxon>Embryophyta</taxon>
        <taxon>Tracheophyta</taxon>
        <taxon>Spermatophyta</taxon>
        <taxon>Magnoliopsida</taxon>
        <taxon>eudicotyledons</taxon>
        <taxon>Gunneridae</taxon>
        <taxon>Pentapetalae</taxon>
        <taxon>rosids</taxon>
        <taxon>fabids</taxon>
        <taxon>Rosales</taxon>
        <taxon>Rosaceae</taxon>
        <taxon>Amygdaloideae</taxon>
        <taxon>Maleae</taxon>
        <taxon>Malus</taxon>
    </lineage>
</organism>
<name>A0A498HSI6_MALDO</name>
<reference evidence="2 3" key="1">
    <citation type="submission" date="2018-10" db="EMBL/GenBank/DDBJ databases">
        <title>A high-quality apple genome assembly.</title>
        <authorList>
            <person name="Hu J."/>
        </authorList>
    </citation>
    <scope>NUCLEOTIDE SEQUENCE [LARGE SCALE GENOMIC DNA]</scope>
    <source>
        <strain evidence="3">cv. HFTH1</strain>
        <tissue evidence="2">Young leaf</tissue>
    </source>
</reference>
<dbReference type="Proteomes" id="UP000290289">
    <property type="component" value="Chromosome 16"/>
</dbReference>
<feature type="domain" description="DUF4216" evidence="1">
    <location>
        <begin position="83"/>
        <end position="132"/>
    </location>
</feature>
<dbReference type="PANTHER" id="PTHR48258">
    <property type="entry name" value="DUF4218 DOMAIN-CONTAINING PROTEIN-RELATED"/>
    <property type="match status" value="1"/>
</dbReference>
<gene>
    <name evidence="2" type="ORF">DVH24_025344</name>
</gene>
<evidence type="ECO:0000259" key="1">
    <source>
        <dbReference type="Pfam" id="PF13952"/>
    </source>
</evidence>
<sequence>MEGPWVWHGETFGDPLPSSQATQQIAGVNTPHYELSPLLEDIFSGPSGMAGMPINNHTSQEVQYLHMHVSFKPWCKTPTWNYIRVVGVKTDKYGFRLVNLNKISSASDPFTFASQALQVLYVQDPTDIKWHVAMKTKPRDFFDISSTHDHDLCDRQNVEHATGDNDEVRVSSDVDAQDFEEFL</sequence>
<proteinExistence type="predicted"/>
<evidence type="ECO:0000313" key="3">
    <source>
        <dbReference type="Proteomes" id="UP000290289"/>
    </source>
</evidence>
<dbReference type="InterPro" id="IPR025312">
    <property type="entry name" value="DUF4216"/>
</dbReference>
<comment type="caution">
    <text evidence="2">The sequence shown here is derived from an EMBL/GenBank/DDBJ whole genome shotgun (WGS) entry which is preliminary data.</text>
</comment>